<keyword evidence="2" id="KW-1185">Reference proteome</keyword>
<name>A0ACB8UB47_9APHY</name>
<dbReference type="EMBL" id="MU274905">
    <property type="protein sequence ID" value="KAI0091627.1"/>
    <property type="molecule type" value="Genomic_DNA"/>
</dbReference>
<protein>
    <submittedName>
        <fullName evidence="1">Uncharacterized protein</fullName>
    </submittedName>
</protein>
<sequence length="527" mass="58280">MRCDGQRPTCDQCMRSNILDCEYTDEGLTASQILEQNISALEARIRQLEGDPGSITLHDPHLQGSVSQTRGVSPEQSAANTARRNRLIMQAFINYAPNFGFFLHLPRFLEHLKASIPWTPQSPLPEALVYAVYLIGVLFATHDGASGSSDERLSRDLPQIFERAQQALSAQLDPSKVLYVLQAEVLLTAYLFHTNKCTACNYHAAAAMSIAVGCKLHKIRSAGWTGPGTSVVPEMQLLPPMDDVEEGERVRAFWTIFSLDRCLSAICHTPSLLSQQGTVATRVDTPWPLEMSEYEEHLLMPQGNTSARTVEDFLDGLTAESPNQSLLTLRAKAAVLFERSSRLAERWNPNDPSFQAQFVSLNTRIESLKAVLPALDGITAGWTRTQQLRELLVIYTLLYAAELQLHGHFEPSWDVDRSKALNAAISAAQLLRTINVCHLKYVDPLMGMLWGLIGRSLANALVKLKQNIRFTMSPSVAVSPQEIMVTTSLTRILDAMDTLRENSPLIAEEADKLQALVAQNQEGTGSA</sequence>
<organism evidence="1 2">
    <name type="scientific">Irpex rosettiformis</name>
    <dbReference type="NCBI Taxonomy" id="378272"/>
    <lineage>
        <taxon>Eukaryota</taxon>
        <taxon>Fungi</taxon>
        <taxon>Dikarya</taxon>
        <taxon>Basidiomycota</taxon>
        <taxon>Agaricomycotina</taxon>
        <taxon>Agaricomycetes</taxon>
        <taxon>Polyporales</taxon>
        <taxon>Irpicaceae</taxon>
        <taxon>Irpex</taxon>
    </lineage>
</organism>
<evidence type="ECO:0000313" key="1">
    <source>
        <dbReference type="EMBL" id="KAI0091627.1"/>
    </source>
</evidence>
<comment type="caution">
    <text evidence="1">The sequence shown here is derived from an EMBL/GenBank/DDBJ whole genome shotgun (WGS) entry which is preliminary data.</text>
</comment>
<evidence type="ECO:0000313" key="2">
    <source>
        <dbReference type="Proteomes" id="UP001055072"/>
    </source>
</evidence>
<gene>
    <name evidence="1" type="ORF">BDY19DRAFT_931436</name>
</gene>
<accession>A0ACB8UB47</accession>
<proteinExistence type="predicted"/>
<reference evidence="1" key="1">
    <citation type="journal article" date="2021" name="Environ. Microbiol.">
        <title>Gene family expansions and transcriptome signatures uncover fungal adaptations to wood decay.</title>
        <authorList>
            <person name="Hage H."/>
            <person name="Miyauchi S."/>
            <person name="Viragh M."/>
            <person name="Drula E."/>
            <person name="Min B."/>
            <person name="Chaduli D."/>
            <person name="Navarro D."/>
            <person name="Favel A."/>
            <person name="Norest M."/>
            <person name="Lesage-Meessen L."/>
            <person name="Balint B."/>
            <person name="Merenyi Z."/>
            <person name="de Eugenio L."/>
            <person name="Morin E."/>
            <person name="Martinez A.T."/>
            <person name="Baldrian P."/>
            <person name="Stursova M."/>
            <person name="Martinez M.J."/>
            <person name="Novotny C."/>
            <person name="Magnuson J.K."/>
            <person name="Spatafora J.W."/>
            <person name="Maurice S."/>
            <person name="Pangilinan J."/>
            <person name="Andreopoulos W."/>
            <person name="LaButti K."/>
            <person name="Hundley H."/>
            <person name="Na H."/>
            <person name="Kuo A."/>
            <person name="Barry K."/>
            <person name="Lipzen A."/>
            <person name="Henrissat B."/>
            <person name="Riley R."/>
            <person name="Ahrendt S."/>
            <person name="Nagy L.G."/>
            <person name="Grigoriev I.V."/>
            <person name="Martin F."/>
            <person name="Rosso M.N."/>
        </authorList>
    </citation>
    <scope>NUCLEOTIDE SEQUENCE</scope>
    <source>
        <strain evidence="1">CBS 384.51</strain>
    </source>
</reference>
<dbReference type="Proteomes" id="UP001055072">
    <property type="component" value="Unassembled WGS sequence"/>
</dbReference>